<comment type="catalytic activity">
    <reaction evidence="1">
        <text>ATP + protein L-histidine = ADP + protein N-phospho-L-histidine.</text>
        <dbReference type="EC" id="2.7.13.3"/>
    </reaction>
</comment>
<dbReference type="CDD" id="cd06225">
    <property type="entry name" value="HAMP"/>
    <property type="match status" value="1"/>
</dbReference>
<evidence type="ECO:0000256" key="7">
    <source>
        <dbReference type="ARBA" id="ARBA00022777"/>
    </source>
</evidence>
<dbReference type="RefSeq" id="WP_173064936.1">
    <property type="nucleotide sequence ID" value="NZ_AP022853.1"/>
</dbReference>
<evidence type="ECO:0000256" key="5">
    <source>
        <dbReference type="ARBA" id="ARBA00022679"/>
    </source>
</evidence>
<evidence type="ECO:0000256" key="6">
    <source>
        <dbReference type="ARBA" id="ARBA00022692"/>
    </source>
</evidence>
<dbReference type="CDD" id="cd00082">
    <property type="entry name" value="HisKA"/>
    <property type="match status" value="1"/>
</dbReference>
<dbReference type="InterPro" id="IPR005467">
    <property type="entry name" value="His_kinase_dom"/>
</dbReference>
<dbReference type="Pfam" id="PF02518">
    <property type="entry name" value="HATPase_c"/>
    <property type="match status" value="1"/>
</dbReference>
<dbReference type="EMBL" id="AP022853">
    <property type="protein sequence ID" value="BCB27403.1"/>
    <property type="molecule type" value="Genomic_DNA"/>
</dbReference>
<evidence type="ECO:0000256" key="9">
    <source>
        <dbReference type="ARBA" id="ARBA00023012"/>
    </source>
</evidence>
<keyword evidence="6 11" id="KW-0812">Transmembrane</keyword>
<keyword evidence="9" id="KW-0902">Two-component regulatory system</keyword>
<comment type="subcellular location">
    <subcellularLocation>
        <location evidence="2">Membrane</location>
    </subcellularLocation>
</comment>
<evidence type="ECO:0000256" key="8">
    <source>
        <dbReference type="ARBA" id="ARBA00022989"/>
    </source>
</evidence>
<dbReference type="GO" id="GO:0016020">
    <property type="term" value="C:membrane"/>
    <property type="evidence" value="ECO:0007669"/>
    <property type="project" value="UniProtKB-SubCell"/>
</dbReference>
<dbReference type="AlphaFoldDB" id="A0A6F8VC36"/>
<dbReference type="Gene3D" id="1.10.287.130">
    <property type="match status" value="1"/>
</dbReference>
<dbReference type="PANTHER" id="PTHR45436">
    <property type="entry name" value="SENSOR HISTIDINE KINASE YKOH"/>
    <property type="match status" value="1"/>
</dbReference>
<dbReference type="InterPro" id="IPR004358">
    <property type="entry name" value="Sig_transdc_His_kin-like_C"/>
</dbReference>
<evidence type="ECO:0000256" key="3">
    <source>
        <dbReference type="ARBA" id="ARBA00012438"/>
    </source>
</evidence>
<dbReference type="Gene3D" id="3.30.565.10">
    <property type="entry name" value="Histidine kinase-like ATPase, C-terminal domain"/>
    <property type="match status" value="1"/>
</dbReference>
<dbReference type="SMART" id="SM00388">
    <property type="entry name" value="HisKA"/>
    <property type="match status" value="1"/>
</dbReference>
<keyword evidence="10 11" id="KW-0472">Membrane</keyword>
<dbReference type="PANTHER" id="PTHR45436:SF5">
    <property type="entry name" value="SENSOR HISTIDINE KINASE TRCS"/>
    <property type="match status" value="1"/>
</dbReference>
<dbReference type="PROSITE" id="PS50109">
    <property type="entry name" value="HIS_KIN"/>
    <property type="match status" value="1"/>
</dbReference>
<keyword evidence="4" id="KW-0597">Phosphoprotein</keyword>
<feature type="transmembrane region" description="Helical" evidence="11">
    <location>
        <begin position="148"/>
        <end position="168"/>
    </location>
</feature>
<keyword evidence="8 11" id="KW-1133">Transmembrane helix</keyword>
<dbReference type="KEGG" id="slac:SKTS_22890"/>
<evidence type="ECO:0000259" key="12">
    <source>
        <dbReference type="PROSITE" id="PS50109"/>
    </source>
</evidence>
<keyword evidence="5" id="KW-0808">Transferase</keyword>
<dbReference type="InterPro" id="IPR003594">
    <property type="entry name" value="HATPase_dom"/>
</dbReference>
<dbReference type="PROSITE" id="PS50885">
    <property type="entry name" value="HAMP"/>
    <property type="match status" value="1"/>
</dbReference>
<organism evidence="14 15">
    <name type="scientific">Sulfurimicrobium lacus</name>
    <dbReference type="NCBI Taxonomy" id="2715678"/>
    <lineage>
        <taxon>Bacteria</taxon>
        <taxon>Pseudomonadati</taxon>
        <taxon>Pseudomonadota</taxon>
        <taxon>Betaproteobacteria</taxon>
        <taxon>Nitrosomonadales</taxon>
        <taxon>Sulfuricellaceae</taxon>
        <taxon>Sulfurimicrobium</taxon>
    </lineage>
</organism>
<protein>
    <recommendedName>
        <fullName evidence="3">histidine kinase</fullName>
        <ecNumber evidence="3">2.7.13.3</ecNumber>
    </recommendedName>
</protein>
<feature type="transmembrane region" description="Helical" evidence="11">
    <location>
        <begin position="184"/>
        <end position="202"/>
    </location>
</feature>
<dbReference type="GO" id="GO:0000155">
    <property type="term" value="F:phosphorelay sensor kinase activity"/>
    <property type="evidence" value="ECO:0007669"/>
    <property type="project" value="InterPro"/>
</dbReference>
<feature type="transmembrane region" description="Helical" evidence="11">
    <location>
        <begin position="12"/>
        <end position="35"/>
    </location>
</feature>
<dbReference type="PRINTS" id="PR00344">
    <property type="entry name" value="BCTRLSENSOR"/>
</dbReference>
<dbReference type="SUPFAM" id="SSF47384">
    <property type="entry name" value="Homodimeric domain of signal transducing histidine kinase"/>
    <property type="match status" value="1"/>
</dbReference>
<evidence type="ECO:0000256" key="10">
    <source>
        <dbReference type="ARBA" id="ARBA00023136"/>
    </source>
</evidence>
<name>A0A6F8VC36_9PROT</name>
<dbReference type="SUPFAM" id="SSF55874">
    <property type="entry name" value="ATPase domain of HSP90 chaperone/DNA topoisomerase II/histidine kinase"/>
    <property type="match status" value="1"/>
</dbReference>
<evidence type="ECO:0000256" key="4">
    <source>
        <dbReference type="ARBA" id="ARBA00022553"/>
    </source>
</evidence>
<gene>
    <name evidence="14" type="ORF">SKTS_22890</name>
</gene>
<keyword evidence="15" id="KW-1185">Reference proteome</keyword>
<dbReference type="Proteomes" id="UP000502260">
    <property type="component" value="Chromosome"/>
</dbReference>
<evidence type="ECO:0000313" key="15">
    <source>
        <dbReference type="Proteomes" id="UP000502260"/>
    </source>
</evidence>
<evidence type="ECO:0000256" key="1">
    <source>
        <dbReference type="ARBA" id="ARBA00000085"/>
    </source>
</evidence>
<dbReference type="EC" id="2.7.13.3" evidence="3"/>
<evidence type="ECO:0000313" key="14">
    <source>
        <dbReference type="EMBL" id="BCB27403.1"/>
    </source>
</evidence>
<accession>A0A6F8VC36</accession>
<feature type="domain" description="Histidine kinase" evidence="12">
    <location>
        <begin position="278"/>
        <end position="479"/>
    </location>
</feature>
<keyword evidence="7 14" id="KW-0418">Kinase</keyword>
<reference evidence="15" key="1">
    <citation type="submission" date="2020-03" db="EMBL/GenBank/DDBJ databases">
        <title>Complete genome sequence of sulfur-oxidizing bacterium skT11.</title>
        <authorList>
            <person name="Kanda M."/>
            <person name="Kojima H."/>
            <person name="Fukui M."/>
        </authorList>
    </citation>
    <scope>NUCLEOTIDE SEQUENCE [LARGE SCALE GENOMIC DNA]</scope>
    <source>
        <strain evidence="15">skT11</strain>
    </source>
</reference>
<feature type="domain" description="HAMP" evidence="13">
    <location>
        <begin position="204"/>
        <end position="258"/>
    </location>
</feature>
<evidence type="ECO:0000256" key="2">
    <source>
        <dbReference type="ARBA" id="ARBA00004370"/>
    </source>
</evidence>
<sequence>MFFNLSLRFKLPLWGSLLIVITALTLSLTFMGQAYDDLKQDVLRSSEDLGLTMSRALIPLMLHDDMWLAFEMVSLPFQENSHTDGMHAESLIVLDPERRVYVSSLPERYPVLAELPTLGREFAYVDKSLGTLQEGESKVLEPPDSSRLFIVLPIIADGVTLGTLLVVHDTSSFWFRFLRLADRALWITLIVLGVLLPINWYWGQRMTRPLSLLAQHMETIHHQLPEALEPGIYEYGDELGRLYKAFAEMVAQLKEKALLEKQMIQSERMAAVGRFTASIAHEINNPLGGMFNAISTLKRHVSLDPVAQMTVSHLERGLQQIRDTVAALLVEAKLKSRFLIRQDFDDVRLLVTHEAHKKHVELAWSIATDESLPLASTLVRQILINLLLNAIQAASDGGHVSLRAAMDGDNLLIRVENDGKMLTPEQMGTLFEPFSRFSEQGNGLGLWIIYQIVQQLKGTVTAGTDAGITHFLVLLPLTEQKDGNV</sequence>
<dbReference type="SMART" id="SM00304">
    <property type="entry name" value="HAMP"/>
    <property type="match status" value="1"/>
</dbReference>
<dbReference type="InterPro" id="IPR050428">
    <property type="entry name" value="TCS_sensor_his_kinase"/>
</dbReference>
<evidence type="ECO:0000256" key="11">
    <source>
        <dbReference type="SAM" id="Phobius"/>
    </source>
</evidence>
<proteinExistence type="predicted"/>
<dbReference type="SMART" id="SM00387">
    <property type="entry name" value="HATPase_c"/>
    <property type="match status" value="1"/>
</dbReference>
<dbReference type="Pfam" id="PF00512">
    <property type="entry name" value="HisKA"/>
    <property type="match status" value="1"/>
</dbReference>
<evidence type="ECO:0000259" key="13">
    <source>
        <dbReference type="PROSITE" id="PS50885"/>
    </source>
</evidence>
<dbReference type="InterPro" id="IPR036097">
    <property type="entry name" value="HisK_dim/P_sf"/>
</dbReference>
<dbReference type="Gene3D" id="6.10.340.10">
    <property type="match status" value="1"/>
</dbReference>
<dbReference type="InterPro" id="IPR003661">
    <property type="entry name" value="HisK_dim/P_dom"/>
</dbReference>
<dbReference type="InterPro" id="IPR003660">
    <property type="entry name" value="HAMP_dom"/>
</dbReference>
<dbReference type="InterPro" id="IPR036890">
    <property type="entry name" value="HATPase_C_sf"/>
</dbReference>